<reference evidence="7 8" key="1">
    <citation type="submission" date="2020-06" db="EMBL/GenBank/DDBJ databases">
        <authorList>
            <person name="Kang J."/>
        </authorList>
    </citation>
    <scope>NUCLEOTIDE SEQUENCE [LARGE SCALE GENOMIC DNA]</scope>
    <source>
        <strain evidence="7 8">DCY120</strain>
    </source>
</reference>
<keyword evidence="3 5" id="KW-1133">Transmembrane helix</keyword>
<feature type="non-terminal residue" evidence="7">
    <location>
        <position position="1"/>
    </location>
</feature>
<gene>
    <name evidence="6" type="ORF">HU830_03470</name>
    <name evidence="7" type="ORF">HU830_07540</name>
</gene>
<evidence type="ECO:0000313" key="8">
    <source>
        <dbReference type="Proteomes" id="UP000563523"/>
    </source>
</evidence>
<dbReference type="GO" id="GO:0016020">
    <property type="term" value="C:membrane"/>
    <property type="evidence" value="ECO:0007669"/>
    <property type="project" value="UniProtKB-SubCell"/>
</dbReference>
<name>A0A850R8F4_9LACO</name>
<evidence type="ECO:0000256" key="2">
    <source>
        <dbReference type="ARBA" id="ARBA00022692"/>
    </source>
</evidence>
<proteinExistence type="predicted"/>
<dbReference type="Gene3D" id="1.10.3720.10">
    <property type="entry name" value="MetI-like"/>
    <property type="match status" value="1"/>
</dbReference>
<keyword evidence="4 5" id="KW-0472">Membrane</keyword>
<evidence type="ECO:0000256" key="3">
    <source>
        <dbReference type="ARBA" id="ARBA00022989"/>
    </source>
</evidence>
<dbReference type="AlphaFoldDB" id="A0A850R8F4"/>
<keyword evidence="8" id="KW-1185">Reference proteome</keyword>
<accession>A0A850R8F4</accession>
<evidence type="ECO:0000256" key="1">
    <source>
        <dbReference type="ARBA" id="ARBA00004141"/>
    </source>
</evidence>
<dbReference type="EMBL" id="JABZEC010000002">
    <property type="protein sequence ID" value="NVY96237.1"/>
    <property type="molecule type" value="Genomic_DNA"/>
</dbReference>
<comment type="subcellular location">
    <subcellularLocation>
        <location evidence="1">Membrane</location>
        <topology evidence="1">Multi-pass membrane protein</topology>
    </subcellularLocation>
</comment>
<keyword evidence="2 5" id="KW-0812">Transmembrane</keyword>
<protein>
    <submittedName>
        <fullName evidence="7">Amino acid ABC transporter permease</fullName>
    </submittedName>
</protein>
<dbReference type="EMBL" id="JABZEC010000007">
    <property type="protein sequence ID" value="NVY97002.1"/>
    <property type="molecule type" value="Genomic_DNA"/>
</dbReference>
<dbReference type="Proteomes" id="UP000563523">
    <property type="component" value="Unassembled WGS sequence"/>
</dbReference>
<comment type="caution">
    <text evidence="7">The sequence shown here is derived from an EMBL/GenBank/DDBJ whole genome shotgun (WGS) entry which is preliminary data.</text>
</comment>
<organism evidence="7 8">
    <name type="scientific">Bombilactobacillus apium</name>
    <dbReference type="NCBI Taxonomy" id="2675299"/>
    <lineage>
        <taxon>Bacteria</taxon>
        <taxon>Bacillati</taxon>
        <taxon>Bacillota</taxon>
        <taxon>Bacilli</taxon>
        <taxon>Lactobacillales</taxon>
        <taxon>Lactobacillaceae</taxon>
        <taxon>Bombilactobacillus</taxon>
    </lineage>
</organism>
<feature type="transmembrane region" description="Helical" evidence="5">
    <location>
        <begin position="13"/>
        <end position="39"/>
    </location>
</feature>
<evidence type="ECO:0000313" key="7">
    <source>
        <dbReference type="EMBL" id="NVY97002.1"/>
    </source>
</evidence>
<dbReference type="InterPro" id="IPR035906">
    <property type="entry name" value="MetI-like_sf"/>
</dbReference>
<evidence type="ECO:0000256" key="4">
    <source>
        <dbReference type="ARBA" id="ARBA00023136"/>
    </source>
</evidence>
<sequence>QHAQVIYGQDANYILPMFAALAVLYFITCFGLSLVGNWIDRHLA</sequence>
<evidence type="ECO:0000256" key="5">
    <source>
        <dbReference type="SAM" id="Phobius"/>
    </source>
</evidence>
<evidence type="ECO:0000313" key="6">
    <source>
        <dbReference type="EMBL" id="NVY96237.1"/>
    </source>
</evidence>